<dbReference type="GO" id="GO:0005886">
    <property type="term" value="C:plasma membrane"/>
    <property type="evidence" value="ECO:0007669"/>
    <property type="project" value="UniProtKB-SubCell"/>
</dbReference>
<organism evidence="9 10">
    <name type="scientific">Novosphingobium pentaromativorans</name>
    <dbReference type="NCBI Taxonomy" id="205844"/>
    <lineage>
        <taxon>Bacteria</taxon>
        <taxon>Pseudomonadati</taxon>
        <taxon>Pseudomonadota</taxon>
        <taxon>Alphaproteobacteria</taxon>
        <taxon>Sphingomonadales</taxon>
        <taxon>Sphingomonadaceae</taxon>
        <taxon>Novosphingobium</taxon>
    </lineage>
</organism>
<feature type="transmembrane region" description="Helical" evidence="7">
    <location>
        <begin position="151"/>
        <end position="173"/>
    </location>
</feature>
<feature type="transmembrane region" description="Helical" evidence="7">
    <location>
        <begin position="6"/>
        <end position="25"/>
    </location>
</feature>
<keyword evidence="4 7" id="KW-1133">Transmembrane helix</keyword>
<comment type="similarity">
    <text evidence="6">Belongs to the exbB/tolQ family.</text>
</comment>
<dbReference type="Pfam" id="PF01618">
    <property type="entry name" value="MotA_ExbB"/>
    <property type="match status" value="1"/>
</dbReference>
<keyword evidence="3 7" id="KW-0812">Transmembrane</keyword>
<evidence type="ECO:0000256" key="6">
    <source>
        <dbReference type="RuleBase" id="RU004057"/>
    </source>
</evidence>
<dbReference type="PANTHER" id="PTHR30433">
    <property type="entry name" value="CHEMOTAXIS PROTEIN MOTA"/>
    <property type="match status" value="1"/>
</dbReference>
<evidence type="ECO:0000256" key="4">
    <source>
        <dbReference type="ARBA" id="ARBA00022989"/>
    </source>
</evidence>
<accession>A0A2W5NMF0</accession>
<evidence type="ECO:0000256" key="1">
    <source>
        <dbReference type="ARBA" id="ARBA00004651"/>
    </source>
</evidence>
<sequence>MNPEHLLDPVSALIVVGGTLLATVLRCGMGDCLAAAQALGGLARRAFDPERARAEMAVQVQEIRQDGVIRSRPAPTGDAEFDEATAMLIGSRCLGALRQAHAAHKRRRVEASQRAVRTLTQAADLSPVFGLAGTLVALNQLPPLDRPEADFSVAISMAVLTTLYGLLLGNLLFTPLARVVARRASDEERDRQAVIDWLEEQVADALPHIERSERRTGRVAEEALS</sequence>
<gene>
    <name evidence="9" type="ORF">DI555_11500</name>
</gene>
<protein>
    <submittedName>
        <fullName evidence="9">Chemotaxis protein MotA</fullName>
    </submittedName>
</protein>
<name>A0A2W5NMF0_9SPHN</name>
<evidence type="ECO:0000256" key="3">
    <source>
        <dbReference type="ARBA" id="ARBA00022692"/>
    </source>
</evidence>
<keyword evidence="6" id="KW-0653">Protein transport</keyword>
<keyword evidence="6" id="KW-0813">Transport</keyword>
<reference evidence="9 10" key="1">
    <citation type="submission" date="2017-08" db="EMBL/GenBank/DDBJ databases">
        <title>Infants hospitalized years apart are colonized by the same room-sourced microbial strains.</title>
        <authorList>
            <person name="Brooks B."/>
            <person name="Olm M.R."/>
            <person name="Firek B.A."/>
            <person name="Baker R."/>
            <person name="Thomas B.C."/>
            <person name="Morowitz M.J."/>
            <person name="Banfield J.F."/>
        </authorList>
    </citation>
    <scope>NUCLEOTIDE SEQUENCE [LARGE SCALE GENOMIC DNA]</scope>
    <source>
        <strain evidence="9">S2_005_002_R2_33</strain>
    </source>
</reference>
<comment type="caution">
    <text evidence="9">The sequence shown here is derived from an EMBL/GenBank/DDBJ whole genome shotgun (WGS) entry which is preliminary data.</text>
</comment>
<dbReference type="GO" id="GO:0006935">
    <property type="term" value="P:chemotaxis"/>
    <property type="evidence" value="ECO:0007669"/>
    <property type="project" value="InterPro"/>
</dbReference>
<dbReference type="GO" id="GO:0071978">
    <property type="term" value="P:bacterial-type flagellum-dependent swarming motility"/>
    <property type="evidence" value="ECO:0007669"/>
    <property type="project" value="InterPro"/>
</dbReference>
<evidence type="ECO:0000259" key="8">
    <source>
        <dbReference type="Pfam" id="PF01618"/>
    </source>
</evidence>
<dbReference type="InterPro" id="IPR002898">
    <property type="entry name" value="MotA_ExbB_proton_chnl"/>
</dbReference>
<dbReference type="InterPro" id="IPR047055">
    <property type="entry name" value="MotA-like"/>
</dbReference>
<evidence type="ECO:0000313" key="10">
    <source>
        <dbReference type="Proteomes" id="UP000249082"/>
    </source>
</evidence>
<evidence type="ECO:0000256" key="5">
    <source>
        <dbReference type="ARBA" id="ARBA00023136"/>
    </source>
</evidence>
<proteinExistence type="inferred from homology"/>
<evidence type="ECO:0000313" key="9">
    <source>
        <dbReference type="EMBL" id="PZQ54652.1"/>
    </source>
</evidence>
<dbReference type="GO" id="GO:0015031">
    <property type="term" value="P:protein transport"/>
    <property type="evidence" value="ECO:0007669"/>
    <property type="project" value="UniProtKB-KW"/>
</dbReference>
<comment type="subcellular location">
    <subcellularLocation>
        <location evidence="1">Cell membrane</location>
        <topology evidence="1">Multi-pass membrane protein</topology>
    </subcellularLocation>
    <subcellularLocation>
        <location evidence="6">Membrane</location>
        <topology evidence="6">Multi-pass membrane protein</topology>
    </subcellularLocation>
</comment>
<evidence type="ECO:0000256" key="2">
    <source>
        <dbReference type="ARBA" id="ARBA00022475"/>
    </source>
</evidence>
<feature type="domain" description="MotA/TolQ/ExbB proton channel" evidence="8">
    <location>
        <begin position="101"/>
        <end position="191"/>
    </location>
</feature>
<dbReference type="AlphaFoldDB" id="A0A2W5NMF0"/>
<keyword evidence="5 7" id="KW-0472">Membrane</keyword>
<dbReference type="EMBL" id="QFPX01000008">
    <property type="protein sequence ID" value="PZQ54652.1"/>
    <property type="molecule type" value="Genomic_DNA"/>
</dbReference>
<feature type="transmembrane region" description="Helical" evidence="7">
    <location>
        <begin position="115"/>
        <end position="139"/>
    </location>
</feature>
<dbReference type="Proteomes" id="UP000249082">
    <property type="component" value="Unassembled WGS sequence"/>
</dbReference>
<evidence type="ECO:0000256" key="7">
    <source>
        <dbReference type="SAM" id="Phobius"/>
    </source>
</evidence>
<keyword evidence="2" id="KW-1003">Cell membrane</keyword>